<dbReference type="HOGENOM" id="CLU_717884_0_0_1"/>
<evidence type="ECO:0000313" key="1">
    <source>
        <dbReference type="EMBL" id="CCA68068.1"/>
    </source>
</evidence>
<organism evidence="1 2">
    <name type="scientific">Serendipita indica (strain DSM 11827)</name>
    <name type="common">Root endophyte fungus</name>
    <name type="synonym">Piriformospora indica</name>
    <dbReference type="NCBI Taxonomy" id="1109443"/>
    <lineage>
        <taxon>Eukaryota</taxon>
        <taxon>Fungi</taxon>
        <taxon>Dikarya</taxon>
        <taxon>Basidiomycota</taxon>
        <taxon>Agaricomycotina</taxon>
        <taxon>Agaricomycetes</taxon>
        <taxon>Sebacinales</taxon>
        <taxon>Serendipitaceae</taxon>
        <taxon>Serendipita</taxon>
    </lineage>
</organism>
<dbReference type="SUPFAM" id="SSF52047">
    <property type="entry name" value="RNI-like"/>
    <property type="match status" value="1"/>
</dbReference>
<dbReference type="InterPro" id="IPR032675">
    <property type="entry name" value="LRR_dom_sf"/>
</dbReference>
<gene>
    <name evidence="1" type="ORF">PIIN_01935</name>
</gene>
<evidence type="ECO:0000313" key="2">
    <source>
        <dbReference type="Proteomes" id="UP000007148"/>
    </source>
</evidence>
<accession>G4T9S4</accession>
<comment type="caution">
    <text evidence="1">The sequence shown here is derived from an EMBL/GenBank/DDBJ whole genome shotgun (WGS) entry which is preliminary data.</text>
</comment>
<reference evidence="1 2" key="1">
    <citation type="journal article" date="2011" name="PLoS Pathog.">
        <title>Endophytic Life Strategies Decoded by Genome and Transcriptome Analyses of the Mutualistic Root Symbiont Piriformospora indica.</title>
        <authorList>
            <person name="Zuccaro A."/>
            <person name="Lahrmann U."/>
            <person name="Guldener U."/>
            <person name="Langen G."/>
            <person name="Pfiffi S."/>
            <person name="Biedenkopf D."/>
            <person name="Wong P."/>
            <person name="Samans B."/>
            <person name="Grimm C."/>
            <person name="Basiewicz M."/>
            <person name="Murat C."/>
            <person name="Martin F."/>
            <person name="Kogel K.H."/>
        </authorList>
    </citation>
    <scope>NUCLEOTIDE SEQUENCE [LARGE SCALE GENOMIC DNA]</scope>
    <source>
        <strain evidence="1 2">DSM 11827</strain>
    </source>
</reference>
<evidence type="ECO:0008006" key="3">
    <source>
        <dbReference type="Google" id="ProtNLM"/>
    </source>
</evidence>
<name>G4T9S4_SERID</name>
<keyword evidence="2" id="KW-1185">Reference proteome</keyword>
<sequence length="385" mass="44066">MSGKILKKRGKPRTIPPLSKPPLPFDIWHDVLGHLALHMMSMYNLDDMHTFPADRRRLGWDGGRLRVRQWLELRRICQDVASLKTQVHWVHLDGMNGAMAVFAKFIMQSLKTSADITTLSVNTTSSTLIHEVFNIGRQLPMLRHLSIAAACSISSFWARLENTFPNIVVLRLSSIRAEAEDVFSLGRLELLEVRDLTTSLNRVKLPSLRHLFIHNSPRLIVSIHNELRFQLTTVLYSEYPGQFSSSVYMTSIDTWWDAGDLKLLETSDYDLATCSRKIISLAANHPLEHLVVNLHLDFRRNSYRTTASLLHALGGYPRLRRLSVDVQGLTSFERMRLRLTCSLRGIAWTPLPQVPNPSPRSFVDTGRAIIDRWLEHHRLKRSIDG</sequence>
<dbReference type="Proteomes" id="UP000007148">
    <property type="component" value="Unassembled WGS sequence"/>
</dbReference>
<dbReference type="InParanoid" id="G4T9S4"/>
<dbReference type="AlphaFoldDB" id="G4T9S4"/>
<proteinExistence type="predicted"/>
<dbReference type="Gene3D" id="3.80.10.10">
    <property type="entry name" value="Ribonuclease Inhibitor"/>
    <property type="match status" value="1"/>
</dbReference>
<dbReference type="EMBL" id="CAFZ01000025">
    <property type="protein sequence ID" value="CCA68068.1"/>
    <property type="molecule type" value="Genomic_DNA"/>
</dbReference>
<protein>
    <recommendedName>
        <fullName evidence="3">F-box domain-containing protein</fullName>
    </recommendedName>
</protein>